<comment type="caution">
    <text evidence="3">The sequence shown here is derived from an EMBL/GenBank/DDBJ whole genome shotgun (WGS) entry which is preliminary data.</text>
</comment>
<reference evidence="3" key="1">
    <citation type="submission" date="2019-03" db="EMBL/GenBank/DDBJ databases">
        <title>Lake Tanganyika Metagenome-Assembled Genomes (MAGs).</title>
        <authorList>
            <person name="Tran P."/>
        </authorList>
    </citation>
    <scope>NUCLEOTIDE SEQUENCE</scope>
    <source>
        <strain evidence="3">K_DeepCast_65m_m2_066</strain>
    </source>
</reference>
<sequence length="161" mass="17889">MSRKHRYGKHRRPRASSSKDRINGRHSTPMDPGRVVGYVFAGTSLGCLSIILLLMAHDHKTSRARWAVMGTVIRQDYDAEGAAAPVIVYSLHGQQRSLRGAVWSSPPSFAIGEQVELLIKDDEPDNVIINTFAERYFFIVLLGFFTVAFGGVGTLLLIFIK</sequence>
<protein>
    <recommendedName>
        <fullName evidence="5">DUF3592 domain-containing protein</fullName>
    </recommendedName>
</protein>
<keyword evidence="2" id="KW-0472">Membrane</keyword>
<evidence type="ECO:0000313" key="4">
    <source>
        <dbReference type="Proteomes" id="UP000712673"/>
    </source>
</evidence>
<evidence type="ECO:0000256" key="2">
    <source>
        <dbReference type="SAM" id="Phobius"/>
    </source>
</evidence>
<keyword evidence="2" id="KW-1133">Transmembrane helix</keyword>
<evidence type="ECO:0008006" key="5">
    <source>
        <dbReference type="Google" id="ProtNLM"/>
    </source>
</evidence>
<keyword evidence="2" id="KW-0812">Transmembrane</keyword>
<accession>A0A937W528</accession>
<dbReference type="EMBL" id="VGLS01000527">
    <property type="protein sequence ID" value="MBM3225266.1"/>
    <property type="molecule type" value="Genomic_DNA"/>
</dbReference>
<organism evidence="3 4">
    <name type="scientific">Tectimicrobiota bacterium</name>
    <dbReference type="NCBI Taxonomy" id="2528274"/>
    <lineage>
        <taxon>Bacteria</taxon>
        <taxon>Pseudomonadati</taxon>
        <taxon>Nitrospinota/Tectimicrobiota group</taxon>
        <taxon>Candidatus Tectimicrobiota</taxon>
    </lineage>
</organism>
<dbReference type="Proteomes" id="UP000712673">
    <property type="component" value="Unassembled WGS sequence"/>
</dbReference>
<feature type="region of interest" description="Disordered" evidence="1">
    <location>
        <begin position="1"/>
        <end position="29"/>
    </location>
</feature>
<name>A0A937W528_UNCTE</name>
<feature type="transmembrane region" description="Helical" evidence="2">
    <location>
        <begin position="35"/>
        <end position="56"/>
    </location>
</feature>
<evidence type="ECO:0000313" key="3">
    <source>
        <dbReference type="EMBL" id="MBM3225266.1"/>
    </source>
</evidence>
<dbReference type="AlphaFoldDB" id="A0A937W528"/>
<gene>
    <name evidence="3" type="ORF">FJZ47_15890</name>
</gene>
<feature type="compositionally biased region" description="Basic residues" evidence="1">
    <location>
        <begin position="1"/>
        <end position="14"/>
    </location>
</feature>
<proteinExistence type="predicted"/>
<evidence type="ECO:0000256" key="1">
    <source>
        <dbReference type="SAM" id="MobiDB-lite"/>
    </source>
</evidence>
<feature type="transmembrane region" description="Helical" evidence="2">
    <location>
        <begin position="136"/>
        <end position="160"/>
    </location>
</feature>